<sequence length="919" mass="99835">MGIARRYDASMASPPNTADFKHRVNQISLPALVSIVLAGTLVIPMGLIFFGLWWSRRRAEQKERHNRVEVMSMDSGDVPTITGRRLLGGKKLKKSDSVVSKLEGDGDSPPKPLFPRVFSGPKFARTMPLSWSTKLHSGGGSRKNPSWIDADALHGPEIRPQPKEKRRSRPGDSWPIMGNRKPTLPNLYHASQGYPYEDRLNEDALFGIDHIRSAYGQLRMYSRILPAPPRPAVLASRDRKPQHIRTISTPINVNRYALDDAQNQAIGPPAGYIQQVRSLPNTPLRHRPRQASTDSTLSEILRSTEKRLQEGGMSARKKYRLANSPSEMGTSRECLLDQTKVVEAVEVEEPPLQPRTPSPKKPTATRSMTPGHKRQDSEASAASESDSLLDELLFQVPDCPSGLTSPSRKHKTSQPEAQLAPVQSTRTSISSALSTVYSEDERSEGATTAANTPGVNTPGGISPEHINAENIKSIMVSPESVADPFSPTARPSTSHGWPAKNKGQDLFRESLKRSQNLRRMTLGQTLRLPPEVKLPPCPLPSGRRSPSFKSIDYSALRRPEPIGTRARSPSPSSKTPIKADDVQPTAPAKKLSAIVLPPPSTAPRTASPKNTRVEEAQNRHSWSPLQATTPSRSHSRASTASPLHLTRSPSTTSSIYSQDPDPDPVSSVPALFTSPSRSAPTPTLPSRPSHAHTSSLTATVAELRRMNSCISEASTVVDNTPATNLGNIHPLLRDSVFSPSKRRSGSKHYLSLGDTSPRSPQSRNTNLSLKGRESPLGSVTLGGSLQRRVGGTRVVSRKMSCSPVRLEGEGKGEGEGEEKENFSLDQDEGGGFKTPAVEFTFAVYEDWGDEKDSQNGLRMGGGNNSNANGAVCMTPAAKRRRYDSRRAGSEESLGLYDQDGFLIGTPARFGGSASPAQVC</sequence>
<keyword evidence="4" id="KW-1185">Reference proteome</keyword>
<gene>
    <name evidence="3" type="ORF">B0T14DRAFT_562849</name>
</gene>
<dbReference type="AlphaFoldDB" id="A0AA40C714"/>
<feature type="compositionally biased region" description="Basic and acidic residues" evidence="1">
    <location>
        <begin position="151"/>
        <end position="163"/>
    </location>
</feature>
<protein>
    <submittedName>
        <fullName evidence="3">Uncharacterized protein</fullName>
    </submittedName>
</protein>
<reference evidence="3" key="1">
    <citation type="submission" date="2023-06" db="EMBL/GenBank/DDBJ databases">
        <title>Genome-scale phylogeny and comparative genomics of the fungal order Sordariales.</title>
        <authorList>
            <consortium name="Lawrence Berkeley National Laboratory"/>
            <person name="Hensen N."/>
            <person name="Bonometti L."/>
            <person name="Westerberg I."/>
            <person name="Brannstrom I.O."/>
            <person name="Guillou S."/>
            <person name="Cros-Aarteil S."/>
            <person name="Calhoun S."/>
            <person name="Haridas S."/>
            <person name="Kuo A."/>
            <person name="Mondo S."/>
            <person name="Pangilinan J."/>
            <person name="Riley R."/>
            <person name="Labutti K."/>
            <person name="Andreopoulos B."/>
            <person name="Lipzen A."/>
            <person name="Chen C."/>
            <person name="Yanf M."/>
            <person name="Daum C."/>
            <person name="Ng V."/>
            <person name="Clum A."/>
            <person name="Steindorff A."/>
            <person name="Ohm R."/>
            <person name="Martin F."/>
            <person name="Silar P."/>
            <person name="Natvig D."/>
            <person name="Lalanne C."/>
            <person name="Gautier V."/>
            <person name="Ament-Velasquez S.L."/>
            <person name="Kruys A."/>
            <person name="Hutchinson M.I."/>
            <person name="Powell A.J."/>
            <person name="Barry K."/>
            <person name="Miller A.N."/>
            <person name="Grigoriev I.V."/>
            <person name="Debuchy R."/>
            <person name="Gladieux P."/>
            <person name="Thoren M.H."/>
            <person name="Johannesson H."/>
        </authorList>
    </citation>
    <scope>NUCLEOTIDE SEQUENCE</scope>
    <source>
        <strain evidence="3">CBS 606.72</strain>
    </source>
</reference>
<evidence type="ECO:0000256" key="2">
    <source>
        <dbReference type="SAM" id="Phobius"/>
    </source>
</evidence>
<feature type="region of interest" description="Disordered" evidence="1">
    <location>
        <begin position="308"/>
        <end position="465"/>
    </location>
</feature>
<feature type="compositionally biased region" description="Polar residues" evidence="1">
    <location>
        <begin position="421"/>
        <end position="437"/>
    </location>
</feature>
<feature type="compositionally biased region" description="Polar residues" evidence="1">
    <location>
        <begin position="673"/>
        <end position="694"/>
    </location>
</feature>
<dbReference type="Proteomes" id="UP001175000">
    <property type="component" value="Unassembled WGS sequence"/>
</dbReference>
<evidence type="ECO:0000313" key="3">
    <source>
        <dbReference type="EMBL" id="KAK0626989.1"/>
    </source>
</evidence>
<proteinExistence type="predicted"/>
<name>A0AA40C714_9PEZI</name>
<feature type="compositionally biased region" description="Pro residues" evidence="1">
    <location>
        <begin position="351"/>
        <end position="360"/>
    </location>
</feature>
<feature type="compositionally biased region" description="Basic and acidic residues" evidence="1">
    <location>
        <begin position="806"/>
        <end position="822"/>
    </location>
</feature>
<comment type="caution">
    <text evidence="3">The sequence shown here is derived from an EMBL/GenBank/DDBJ whole genome shotgun (WGS) entry which is preliminary data.</text>
</comment>
<keyword evidence="2" id="KW-1133">Transmembrane helix</keyword>
<feature type="compositionally biased region" description="Polar residues" evidence="1">
    <location>
        <begin position="753"/>
        <end position="768"/>
    </location>
</feature>
<feature type="transmembrane region" description="Helical" evidence="2">
    <location>
        <begin position="31"/>
        <end position="54"/>
    </location>
</feature>
<dbReference type="EMBL" id="JAULSU010000002">
    <property type="protein sequence ID" value="KAK0626989.1"/>
    <property type="molecule type" value="Genomic_DNA"/>
</dbReference>
<organism evidence="3 4">
    <name type="scientific">Immersiella caudata</name>
    <dbReference type="NCBI Taxonomy" id="314043"/>
    <lineage>
        <taxon>Eukaryota</taxon>
        <taxon>Fungi</taxon>
        <taxon>Dikarya</taxon>
        <taxon>Ascomycota</taxon>
        <taxon>Pezizomycotina</taxon>
        <taxon>Sordariomycetes</taxon>
        <taxon>Sordariomycetidae</taxon>
        <taxon>Sordariales</taxon>
        <taxon>Lasiosphaeriaceae</taxon>
        <taxon>Immersiella</taxon>
    </lineage>
</organism>
<feature type="compositionally biased region" description="Polar residues" evidence="1">
    <location>
        <begin position="619"/>
        <end position="657"/>
    </location>
</feature>
<feature type="compositionally biased region" description="Polar residues" evidence="1">
    <location>
        <begin position="445"/>
        <end position="455"/>
    </location>
</feature>
<feature type="region of interest" description="Disordered" evidence="1">
    <location>
        <begin position="736"/>
        <end position="829"/>
    </location>
</feature>
<evidence type="ECO:0000256" key="1">
    <source>
        <dbReference type="SAM" id="MobiDB-lite"/>
    </source>
</evidence>
<evidence type="ECO:0000313" key="4">
    <source>
        <dbReference type="Proteomes" id="UP001175000"/>
    </source>
</evidence>
<feature type="region of interest" description="Disordered" evidence="1">
    <location>
        <begin position="480"/>
        <end position="504"/>
    </location>
</feature>
<keyword evidence="2" id="KW-0812">Transmembrane</keyword>
<feature type="region of interest" description="Disordered" evidence="1">
    <location>
        <begin position="520"/>
        <end position="694"/>
    </location>
</feature>
<feature type="region of interest" description="Disordered" evidence="1">
    <location>
        <begin position="134"/>
        <end position="182"/>
    </location>
</feature>
<feature type="compositionally biased region" description="Low complexity" evidence="1">
    <location>
        <begin position="378"/>
        <end position="393"/>
    </location>
</feature>
<keyword evidence="2" id="KW-0472">Membrane</keyword>
<accession>A0AA40C714</accession>